<sequence>MNLTQLIQRLGTGTLVLLALLGVGYLALFAGTFTLSVWLFALGAVLVYGADAFVQATSHDLGRYLTQFRLGGTTRALLRQLLVVGFIGLLASPSTTGFWWMVGGAAALFTLQIGYDLMLRKLRRIRQLPVVTRNIDLGPLRIPDGPPNWLARNGMNRVLLLDAPLVAGGIGFAVTDHPGYAAAGALLSAAALLVSAAVLAPFLLSSRRIPGPARVLKFVQAWLNEYRPEVIVYFSGSADSAYQINMWLDSVAKLPRRSLIVLRERAVAANLGVTAIPVLCVPKANDLMALDFEPAGVCLYPANTGKNIHMLRNPKLKHVFIGHGDSDKVASINPYSKVYDEVWTAGQAGRDRYRIAQVGVRDDEIVEVGRPQLGPIHTGPTGNRIRTVLYAPTWEGWTDDPGNTSLMAAGPTLIAKLLEVPGIRVLYKPHPFTGIRDPRARTAHHRITALINEANQRAGHGSGSEQARRRLAQLEKRLAQVETFDERVDEAQRSRDNGRLDPALIEELGRITEEWHQIYWADQGEARHLVIQGPRPSLYSCFNQSDLLISDISSVVADFIFSGKPYAITNCVGIPDEQFRIENPTAGAAYLLRPDGTGLEQALEAMEAPLSDAFAEERRTLKTYLLGPDEPDSQTRFARAVDDLYERARAAVARRADSSVAM</sequence>
<dbReference type="Proteomes" id="UP000832041">
    <property type="component" value="Chromosome"/>
</dbReference>
<feature type="transmembrane region" description="Helical" evidence="1">
    <location>
        <begin position="98"/>
        <end position="118"/>
    </location>
</feature>
<dbReference type="InterPro" id="IPR043148">
    <property type="entry name" value="TagF_C"/>
</dbReference>
<name>A0ABY4L2U1_THEAE</name>
<feature type="transmembrane region" description="Helical" evidence="1">
    <location>
        <begin position="37"/>
        <end position="56"/>
    </location>
</feature>
<keyword evidence="3" id="KW-1185">Reference proteome</keyword>
<keyword evidence="1" id="KW-0812">Transmembrane</keyword>
<dbReference type="Gene3D" id="3.40.50.12580">
    <property type="match status" value="2"/>
</dbReference>
<keyword evidence="1" id="KW-1133">Transmembrane helix</keyword>
<evidence type="ECO:0000313" key="3">
    <source>
        <dbReference type="Proteomes" id="UP000832041"/>
    </source>
</evidence>
<accession>A0ABY4L2U1</accession>
<evidence type="ECO:0000313" key="2">
    <source>
        <dbReference type="EMBL" id="UPT21685.1"/>
    </source>
</evidence>
<evidence type="ECO:0000256" key="1">
    <source>
        <dbReference type="SAM" id="Phobius"/>
    </source>
</evidence>
<protein>
    <submittedName>
        <fullName evidence="2">Glycerophosphotransferase</fullName>
    </submittedName>
</protein>
<gene>
    <name evidence="2" type="ORF">FOF52_12615</name>
</gene>
<keyword evidence="1" id="KW-0472">Membrane</keyword>
<dbReference type="RefSeq" id="WP_248590177.1">
    <property type="nucleotide sequence ID" value="NZ_BAABEB010000004.1"/>
</dbReference>
<organism evidence="2 3">
    <name type="scientific">Thermobifida alba</name>
    <name type="common">Thermomonospora alba</name>
    <dbReference type="NCBI Taxonomy" id="53522"/>
    <lineage>
        <taxon>Bacteria</taxon>
        <taxon>Bacillati</taxon>
        <taxon>Actinomycetota</taxon>
        <taxon>Actinomycetes</taxon>
        <taxon>Streptosporangiales</taxon>
        <taxon>Nocardiopsidaceae</taxon>
        <taxon>Thermobifida</taxon>
    </lineage>
</organism>
<reference evidence="2 3" key="1">
    <citation type="submission" date="2020-04" db="EMBL/GenBank/DDBJ databases">
        <title>Thermobifida alba genome sequencing and assembly.</title>
        <authorList>
            <person name="Luzics S."/>
            <person name="Horvath B."/>
            <person name="Nagy I."/>
            <person name="Toth A."/>
            <person name="Nagy I."/>
            <person name="Kukolya J."/>
        </authorList>
    </citation>
    <scope>NUCLEOTIDE SEQUENCE [LARGE SCALE GENOMIC DNA]</scope>
    <source>
        <strain evidence="2 3">DSM 43795</strain>
    </source>
</reference>
<feature type="transmembrane region" description="Helical" evidence="1">
    <location>
        <begin position="180"/>
        <end position="204"/>
    </location>
</feature>
<proteinExistence type="predicted"/>
<feature type="transmembrane region" description="Helical" evidence="1">
    <location>
        <begin position="12"/>
        <end position="31"/>
    </location>
</feature>
<feature type="transmembrane region" description="Helical" evidence="1">
    <location>
        <begin position="76"/>
        <end position="92"/>
    </location>
</feature>
<dbReference type="EMBL" id="CP051627">
    <property type="protein sequence ID" value="UPT21685.1"/>
    <property type="molecule type" value="Genomic_DNA"/>
</dbReference>